<organism evidence="3">
    <name type="scientific">marine metagenome</name>
    <dbReference type="NCBI Taxonomy" id="408172"/>
    <lineage>
        <taxon>unclassified sequences</taxon>
        <taxon>metagenomes</taxon>
        <taxon>ecological metagenomes</taxon>
    </lineage>
</organism>
<protein>
    <recommendedName>
        <fullName evidence="2">DUF5683 domain-containing protein</fullName>
    </recommendedName>
</protein>
<sequence>MMIPLFGDVSDSTIIKNPKKAFMASIIPGGGQIYNGRIIKGFTVMGLEIIGIQSWLENSKIYSNYDSGDYLLRKHRYLEKRNKYAWWVIFLYFYSMIDAMVDAHLSPFNQIMDASIELEEEGKKNDQ</sequence>
<dbReference type="AlphaFoldDB" id="A0A381N3A2"/>
<name>A0A381N3A2_9ZZZZ</name>
<keyword evidence="1" id="KW-0472">Membrane</keyword>
<reference evidence="3" key="1">
    <citation type="submission" date="2018-05" db="EMBL/GenBank/DDBJ databases">
        <authorList>
            <person name="Lanie J.A."/>
            <person name="Ng W.-L."/>
            <person name="Kazmierczak K.M."/>
            <person name="Andrzejewski T.M."/>
            <person name="Davidsen T.M."/>
            <person name="Wayne K.J."/>
            <person name="Tettelin H."/>
            <person name="Glass J.I."/>
            <person name="Rusch D."/>
            <person name="Podicherti R."/>
            <person name="Tsui H.-C.T."/>
            <person name="Winkler M.E."/>
        </authorList>
    </citation>
    <scope>NUCLEOTIDE SEQUENCE</scope>
</reference>
<dbReference type="Pfam" id="PF18935">
    <property type="entry name" value="DUF5683"/>
    <property type="match status" value="1"/>
</dbReference>
<keyword evidence="1" id="KW-1133">Transmembrane helix</keyword>
<proteinExistence type="predicted"/>
<dbReference type="EMBL" id="UINC01000052">
    <property type="protein sequence ID" value="SUZ48103.1"/>
    <property type="molecule type" value="Genomic_DNA"/>
</dbReference>
<evidence type="ECO:0000256" key="1">
    <source>
        <dbReference type="SAM" id="Phobius"/>
    </source>
</evidence>
<evidence type="ECO:0000259" key="2">
    <source>
        <dbReference type="Pfam" id="PF18935"/>
    </source>
</evidence>
<evidence type="ECO:0000313" key="3">
    <source>
        <dbReference type="EMBL" id="SUZ48103.1"/>
    </source>
</evidence>
<accession>A0A381N3A2</accession>
<dbReference type="InterPro" id="IPR043738">
    <property type="entry name" value="DUF5683"/>
</dbReference>
<feature type="domain" description="DUF5683" evidence="2">
    <location>
        <begin position="16"/>
        <end position="73"/>
    </location>
</feature>
<feature type="transmembrane region" description="Helical" evidence="1">
    <location>
        <begin position="84"/>
        <end position="101"/>
    </location>
</feature>
<gene>
    <name evidence="3" type="ORF">METZ01_LOCUS957</name>
</gene>
<keyword evidence="1" id="KW-0812">Transmembrane</keyword>